<dbReference type="EMBL" id="JBBPFD010000015">
    <property type="protein sequence ID" value="KAK7895331.1"/>
    <property type="molecule type" value="Genomic_DNA"/>
</dbReference>
<accession>A0AAW0NKR6</accession>
<gene>
    <name evidence="11" type="ORF">WMY93_020656</name>
</gene>
<feature type="disulfide bond" evidence="9">
    <location>
        <begin position="520"/>
        <end position="535"/>
    </location>
</feature>
<keyword evidence="4" id="KW-1133">Transmembrane helix</keyword>
<protein>
    <submittedName>
        <fullName evidence="11">Uncharacterized protein</fullName>
    </submittedName>
</protein>
<dbReference type="Proteomes" id="UP001460270">
    <property type="component" value="Unassembled WGS sequence"/>
</dbReference>
<comment type="subcellular location">
    <subcellularLocation>
        <location evidence="1">Membrane</location>
        <topology evidence="1">Single-pass membrane protein</topology>
    </subcellularLocation>
</comment>
<feature type="region of interest" description="Disordered" evidence="10">
    <location>
        <begin position="383"/>
        <end position="414"/>
    </location>
</feature>
<evidence type="ECO:0000256" key="4">
    <source>
        <dbReference type="ARBA" id="ARBA00022989"/>
    </source>
</evidence>
<evidence type="ECO:0000256" key="6">
    <source>
        <dbReference type="ARBA" id="ARBA00023157"/>
    </source>
</evidence>
<evidence type="ECO:0000256" key="10">
    <source>
        <dbReference type="SAM" id="MobiDB-lite"/>
    </source>
</evidence>
<feature type="region of interest" description="Disordered" evidence="10">
    <location>
        <begin position="235"/>
        <end position="254"/>
    </location>
</feature>
<dbReference type="SMART" id="SM00192">
    <property type="entry name" value="LDLa"/>
    <property type="match status" value="12"/>
</dbReference>
<feature type="compositionally biased region" description="Polar residues" evidence="10">
    <location>
        <begin position="384"/>
        <end position="393"/>
    </location>
</feature>
<proteinExistence type="predicted"/>
<reference evidence="12" key="1">
    <citation type="submission" date="2024-04" db="EMBL/GenBank/DDBJ databases">
        <title>Salinicola lusitanus LLJ914,a marine bacterium isolated from the Okinawa Trough.</title>
        <authorList>
            <person name="Li J."/>
        </authorList>
    </citation>
    <scope>NUCLEOTIDE SEQUENCE [LARGE SCALE GENOMIC DNA]</scope>
</reference>
<evidence type="ECO:0000256" key="1">
    <source>
        <dbReference type="ARBA" id="ARBA00004167"/>
    </source>
</evidence>
<feature type="disulfide bond" evidence="9">
    <location>
        <begin position="470"/>
        <end position="485"/>
    </location>
</feature>
<dbReference type="CDD" id="cd00112">
    <property type="entry name" value="LDLa"/>
    <property type="match status" value="12"/>
</dbReference>
<feature type="disulfide bond" evidence="9">
    <location>
        <begin position="609"/>
        <end position="624"/>
    </location>
</feature>
<evidence type="ECO:0000256" key="8">
    <source>
        <dbReference type="ARBA" id="ARBA00023180"/>
    </source>
</evidence>
<feature type="compositionally biased region" description="Pro residues" evidence="10">
    <location>
        <begin position="240"/>
        <end position="250"/>
    </location>
</feature>
<organism evidence="11 12">
    <name type="scientific">Mugilogobius chulae</name>
    <name type="common">yellowstripe goby</name>
    <dbReference type="NCBI Taxonomy" id="88201"/>
    <lineage>
        <taxon>Eukaryota</taxon>
        <taxon>Metazoa</taxon>
        <taxon>Chordata</taxon>
        <taxon>Craniata</taxon>
        <taxon>Vertebrata</taxon>
        <taxon>Euteleostomi</taxon>
        <taxon>Actinopterygii</taxon>
        <taxon>Neopterygii</taxon>
        <taxon>Teleostei</taxon>
        <taxon>Neoteleostei</taxon>
        <taxon>Acanthomorphata</taxon>
        <taxon>Gobiaria</taxon>
        <taxon>Gobiiformes</taxon>
        <taxon>Gobioidei</taxon>
        <taxon>Gobiidae</taxon>
        <taxon>Gobionellinae</taxon>
        <taxon>Mugilogobius</taxon>
    </lineage>
</organism>
<dbReference type="PANTHER" id="PTHR22722">
    <property type="entry name" value="LOW-DENSITY LIPOPROTEIN RECEPTOR-RELATED PROTEIN 2-RELATED"/>
    <property type="match status" value="1"/>
</dbReference>
<keyword evidence="5" id="KW-0472">Membrane</keyword>
<comment type="caution">
    <text evidence="9">Lacks conserved residue(s) required for the propagation of feature annotation.</text>
</comment>
<dbReference type="PANTHER" id="PTHR22722:SF5">
    <property type="entry name" value="LOW-DENSITY LIPOPROTEIN RECEPTOR-RELATED PROTEIN 1B"/>
    <property type="match status" value="1"/>
</dbReference>
<evidence type="ECO:0000313" key="12">
    <source>
        <dbReference type="Proteomes" id="UP001460270"/>
    </source>
</evidence>
<feature type="disulfide bond" evidence="9">
    <location>
        <begin position="145"/>
        <end position="160"/>
    </location>
</feature>
<dbReference type="InterPro" id="IPR002172">
    <property type="entry name" value="LDrepeatLR_classA_rpt"/>
</dbReference>
<dbReference type="PRINTS" id="PR00261">
    <property type="entry name" value="LDLRECEPTOR"/>
</dbReference>
<keyword evidence="7" id="KW-0675">Receptor</keyword>
<keyword evidence="8" id="KW-0325">Glycoprotein</keyword>
<dbReference type="Pfam" id="PF00057">
    <property type="entry name" value="Ldl_recept_a"/>
    <property type="match status" value="9"/>
</dbReference>
<evidence type="ECO:0000256" key="7">
    <source>
        <dbReference type="ARBA" id="ARBA00023170"/>
    </source>
</evidence>
<dbReference type="SUPFAM" id="SSF57424">
    <property type="entry name" value="LDL receptor-like module"/>
    <property type="match status" value="12"/>
</dbReference>
<evidence type="ECO:0000256" key="2">
    <source>
        <dbReference type="ARBA" id="ARBA00022692"/>
    </source>
</evidence>
<dbReference type="Gene3D" id="4.10.400.10">
    <property type="entry name" value="Low-density Lipoprotein Receptor"/>
    <property type="match status" value="12"/>
</dbReference>
<keyword evidence="12" id="KW-1185">Reference proteome</keyword>
<dbReference type="PROSITE" id="PS01209">
    <property type="entry name" value="LDLRA_1"/>
    <property type="match status" value="8"/>
</dbReference>
<dbReference type="InterPro" id="IPR036055">
    <property type="entry name" value="LDL_receptor-like_sf"/>
</dbReference>
<sequence>MSLFWDRSHIVGKRWNINGSVVFALEPFLLSASENTLTLWDRRDGRAVQSIAVQGRVFGVTQALKDFHTETPDTPPPQPRASCRSPSVLCPQSPVLLCISPSQVCDGFKDCPDGFDENNCVKRCASKSDFLCKDRRSCVSRDLVCDGRIHCKDASDESSCPGLAAAVSPQKLLKCGHGSRPCEDRSQCVLLSHVCDGHTDCHDGSDENKCEPAVTALEEKEIQIIERSRPAQLFTLTRPPTKPPTKPPTAAPTRPSCQSPSVLCPGSSVCILETQFCDGTKDCPDGSDEKCVQRCPYMTDFLCRDRRSCVSQKQVCDGRSHCFDASDERNCPGLSEQTSRPSKRKCRFGSRLCADGSDCVLFSHVCDGERDCDDASDEEGCEVETTTESPGNLRSTRPRTKPPTAATRPSCQSPSVLCPGSSVCILETQFCDGTKDCPDGSDEKCVQRCPYMTDFLCRDRRSCVSQKQVCDGRSHCFDASDERNCPGLSEPTPRPSKRKCRFGSRLCADGSDCVLFSHVCDGERDCDDGSDEEGCGSDKTSHCCSTRPSCQSPSVLCPGSSVCILETQFCDGTKDCPDGSDEKCVQRCPYMTDFLCRDRRSCVSQKQVCDGRSHCFDASDERNCPGLSEQTSRPSKRKCRFGSRLCADGSDCVLFSHVCDGERDCDDGSDEEGCVHADLTSGL</sequence>
<evidence type="ECO:0000256" key="3">
    <source>
        <dbReference type="ARBA" id="ARBA00022737"/>
    </source>
</evidence>
<keyword evidence="2" id="KW-0812">Transmembrane</keyword>
<feature type="disulfide bond" evidence="9">
    <location>
        <begin position="366"/>
        <end position="381"/>
    </location>
</feature>
<evidence type="ECO:0000313" key="11">
    <source>
        <dbReference type="EMBL" id="KAK7895331.1"/>
    </source>
</evidence>
<feature type="disulfide bond" evidence="9">
    <location>
        <begin position="316"/>
        <end position="331"/>
    </location>
</feature>
<feature type="disulfide bond" evidence="9">
    <location>
        <begin position="659"/>
        <end position="674"/>
    </location>
</feature>
<dbReference type="GO" id="GO:0043235">
    <property type="term" value="C:receptor complex"/>
    <property type="evidence" value="ECO:0007669"/>
    <property type="project" value="TreeGrafter"/>
</dbReference>
<keyword evidence="6 9" id="KW-1015">Disulfide bond</keyword>
<feature type="disulfide bond" evidence="9">
    <location>
        <begin position="195"/>
        <end position="210"/>
    </location>
</feature>
<evidence type="ECO:0000256" key="9">
    <source>
        <dbReference type="PROSITE-ProRule" id="PRU00124"/>
    </source>
</evidence>
<dbReference type="AlphaFoldDB" id="A0AAW0NKR6"/>
<feature type="disulfide bond" evidence="9">
    <location>
        <begin position="105"/>
        <end position="120"/>
    </location>
</feature>
<dbReference type="InterPro" id="IPR023415">
    <property type="entry name" value="LDLR_class-A_CS"/>
</dbReference>
<dbReference type="GO" id="GO:0005886">
    <property type="term" value="C:plasma membrane"/>
    <property type="evidence" value="ECO:0007669"/>
    <property type="project" value="TreeGrafter"/>
</dbReference>
<comment type="caution">
    <text evidence="11">The sequence shown here is derived from an EMBL/GenBank/DDBJ whole genome shotgun (WGS) entry which is preliminary data.</text>
</comment>
<name>A0AAW0NKR6_9GOBI</name>
<dbReference type="InterPro" id="IPR051221">
    <property type="entry name" value="LDLR-related"/>
</dbReference>
<keyword evidence="3" id="KW-0677">Repeat</keyword>
<dbReference type="PROSITE" id="PS50068">
    <property type="entry name" value="LDLRA_2"/>
    <property type="match status" value="12"/>
</dbReference>
<evidence type="ECO:0000256" key="5">
    <source>
        <dbReference type="ARBA" id="ARBA00023136"/>
    </source>
</evidence>